<dbReference type="InterPro" id="IPR000891">
    <property type="entry name" value="PYR_CT"/>
</dbReference>
<keyword evidence="2" id="KW-0479">Metal-binding</keyword>
<dbReference type="PROSITE" id="PS50991">
    <property type="entry name" value="PYR_CT"/>
    <property type="match status" value="1"/>
</dbReference>
<dbReference type="STRING" id="1391627.SAMN05216464_11266"/>
<gene>
    <name evidence="5" type="ORF">SAMN05216464_11266</name>
</gene>
<evidence type="ECO:0000259" key="4">
    <source>
        <dbReference type="PROSITE" id="PS50991"/>
    </source>
</evidence>
<accession>A0A1G7HXR0</accession>
<reference evidence="5 6" key="1">
    <citation type="submission" date="2016-10" db="EMBL/GenBank/DDBJ databases">
        <authorList>
            <person name="de Groot N.N."/>
        </authorList>
    </citation>
    <scope>NUCLEOTIDE SEQUENCE [LARGE SCALE GENOMIC DNA]</scope>
    <source>
        <strain evidence="5 6">47C3B</strain>
    </source>
</reference>
<dbReference type="InterPro" id="IPR043594">
    <property type="entry name" value="HMGL"/>
</dbReference>
<keyword evidence="3 5" id="KW-0456">Lyase</keyword>
<dbReference type="AlphaFoldDB" id="A0A1G7HXR0"/>
<dbReference type="EMBL" id="FNAI01000012">
    <property type="protein sequence ID" value="SDF05148.1"/>
    <property type="molecule type" value="Genomic_DNA"/>
</dbReference>
<evidence type="ECO:0000256" key="1">
    <source>
        <dbReference type="ARBA" id="ARBA00009405"/>
    </source>
</evidence>
<dbReference type="GO" id="GO:0006552">
    <property type="term" value="P:L-leucine catabolic process"/>
    <property type="evidence" value="ECO:0007669"/>
    <property type="project" value="TreeGrafter"/>
</dbReference>
<dbReference type="InterPro" id="IPR013785">
    <property type="entry name" value="Aldolase_TIM"/>
</dbReference>
<evidence type="ECO:0000313" key="6">
    <source>
        <dbReference type="Proteomes" id="UP000199072"/>
    </source>
</evidence>
<dbReference type="PANTHER" id="PTHR42738">
    <property type="entry name" value="HYDROXYMETHYLGLUTARYL-COA LYASE"/>
    <property type="match status" value="1"/>
</dbReference>
<comment type="similarity">
    <text evidence="1">Belongs to the HMG-CoA lyase family.</text>
</comment>
<organism evidence="5 6">
    <name type="scientific">Mucilaginibacter pineti</name>
    <dbReference type="NCBI Taxonomy" id="1391627"/>
    <lineage>
        <taxon>Bacteria</taxon>
        <taxon>Pseudomonadati</taxon>
        <taxon>Bacteroidota</taxon>
        <taxon>Sphingobacteriia</taxon>
        <taxon>Sphingobacteriales</taxon>
        <taxon>Sphingobacteriaceae</taxon>
        <taxon>Mucilaginibacter</taxon>
    </lineage>
</organism>
<evidence type="ECO:0000256" key="2">
    <source>
        <dbReference type="ARBA" id="ARBA00022723"/>
    </source>
</evidence>
<dbReference type="SUPFAM" id="SSF51569">
    <property type="entry name" value="Aldolase"/>
    <property type="match status" value="1"/>
</dbReference>
<evidence type="ECO:0000256" key="3">
    <source>
        <dbReference type="ARBA" id="ARBA00023239"/>
    </source>
</evidence>
<proteinExistence type="inferred from homology"/>
<dbReference type="Gene3D" id="3.20.20.70">
    <property type="entry name" value="Aldolase class I"/>
    <property type="match status" value="1"/>
</dbReference>
<protein>
    <submittedName>
        <fullName evidence="5">Hydroxymethylglutaryl-CoA lyase</fullName>
    </submittedName>
</protein>
<dbReference type="GO" id="GO:0046951">
    <property type="term" value="P:ketone body biosynthetic process"/>
    <property type="evidence" value="ECO:0007669"/>
    <property type="project" value="TreeGrafter"/>
</dbReference>
<dbReference type="Proteomes" id="UP000199072">
    <property type="component" value="Unassembled WGS sequence"/>
</dbReference>
<dbReference type="GO" id="GO:0004419">
    <property type="term" value="F:hydroxymethylglutaryl-CoA lyase activity"/>
    <property type="evidence" value="ECO:0007669"/>
    <property type="project" value="TreeGrafter"/>
</dbReference>
<dbReference type="GO" id="GO:0046872">
    <property type="term" value="F:metal ion binding"/>
    <property type="evidence" value="ECO:0007669"/>
    <property type="project" value="UniProtKB-KW"/>
</dbReference>
<name>A0A1G7HXR0_9SPHI</name>
<evidence type="ECO:0000313" key="5">
    <source>
        <dbReference type="EMBL" id="SDF05148.1"/>
    </source>
</evidence>
<dbReference type="Pfam" id="PF00682">
    <property type="entry name" value="HMGL-like"/>
    <property type="match status" value="1"/>
</dbReference>
<dbReference type="PANTHER" id="PTHR42738:SF7">
    <property type="entry name" value="HYDROXYMETHYLGLUTARYL-COA LYASE"/>
    <property type="match status" value="1"/>
</dbReference>
<feature type="domain" description="Pyruvate carboxyltransferase" evidence="4">
    <location>
        <begin position="32"/>
        <end position="302"/>
    </location>
</feature>
<dbReference type="CDD" id="cd07938">
    <property type="entry name" value="DRE_TIM_HMGL"/>
    <property type="match status" value="1"/>
</dbReference>
<sequence>MLQVLIKIDNLVLTQTTENTPQTSVKRPQNSMIKITECPRDAMQGFIHFIPTDIKATYINLLLQVGFDTIDFGSFVSAKAIPQLQDTAQVLSKLDMGSTQSKLLAIIANYRGAEDAVKHEEITYLGYPFSISETFQLRNTNTTLPQAFDNVKRMQELSIANNKKLLVYLSMGFGNPYGDEWNTGIIEQWTAQLTALGIKNIALADTIGIANADQISSIYPDLSKKFPDTEFGIHLHSTPDTWQPKIAAAYQSGCKRFDVAIKGYGGCPMAADDLTGNIATENLIHYLQTQNEPLGLNMAKFQEAMDYAGKVFI</sequence>
<keyword evidence="6" id="KW-1185">Reference proteome</keyword>